<evidence type="ECO:0000313" key="1">
    <source>
        <dbReference type="EMBL" id="RFO97590.1"/>
    </source>
</evidence>
<protein>
    <submittedName>
        <fullName evidence="1">DUF4089 domain-containing protein</fullName>
    </submittedName>
</protein>
<dbReference type="InterPro" id="IPR025148">
    <property type="entry name" value="AtzG-like"/>
</dbReference>
<comment type="caution">
    <text evidence="1">The sequence shown here is derived from an EMBL/GenBank/DDBJ whole genome shotgun (WGS) entry which is preliminary data.</text>
</comment>
<accession>A0A3E1RG56</accession>
<name>A0A3E1RG56_9BURK</name>
<reference evidence="1 2" key="1">
    <citation type="submission" date="2018-05" db="EMBL/GenBank/DDBJ databases">
        <title>Rhodoferax soyangensis sp.nov., isolated from an oligotrophic freshwater lake.</title>
        <authorList>
            <person name="Park M."/>
        </authorList>
    </citation>
    <scope>NUCLEOTIDE SEQUENCE [LARGE SCALE GENOMIC DNA]</scope>
    <source>
        <strain evidence="1 2">IMCC26218</strain>
    </source>
</reference>
<organism evidence="1 2">
    <name type="scientific">Rhodoferax lacus</name>
    <dbReference type="NCBI Taxonomy" id="2184758"/>
    <lineage>
        <taxon>Bacteria</taxon>
        <taxon>Pseudomonadati</taxon>
        <taxon>Pseudomonadota</taxon>
        <taxon>Betaproteobacteria</taxon>
        <taxon>Burkholderiales</taxon>
        <taxon>Comamonadaceae</taxon>
        <taxon>Rhodoferax</taxon>
    </lineage>
</organism>
<dbReference type="Pfam" id="PF13318">
    <property type="entry name" value="AtzG-like"/>
    <property type="match status" value="1"/>
</dbReference>
<proteinExistence type="predicted"/>
<dbReference type="OrthoDB" id="9155274at2"/>
<dbReference type="EMBL" id="QFZK01000003">
    <property type="protein sequence ID" value="RFO97590.1"/>
    <property type="molecule type" value="Genomic_DNA"/>
</dbReference>
<keyword evidence="2" id="KW-1185">Reference proteome</keyword>
<gene>
    <name evidence="1" type="ORF">DIC66_06915</name>
</gene>
<dbReference type="RefSeq" id="WP_117175410.1">
    <property type="nucleotide sequence ID" value="NZ_QFZK01000003.1"/>
</dbReference>
<dbReference type="Proteomes" id="UP000260665">
    <property type="component" value="Unassembled WGS sequence"/>
</dbReference>
<dbReference type="AlphaFoldDB" id="A0A3E1RG56"/>
<sequence length="75" mass="8164">MNDADVLAYVKAAATLLQLPLDDARAHAVAGHLGRTLLLARQLEAFPMALQEEPSEIFCPAEFPALRDSDYRSAP</sequence>
<evidence type="ECO:0000313" key="2">
    <source>
        <dbReference type="Proteomes" id="UP000260665"/>
    </source>
</evidence>